<dbReference type="GO" id="GO:0005524">
    <property type="term" value="F:ATP binding"/>
    <property type="evidence" value="ECO:0007669"/>
    <property type="project" value="UniProtKB-UniRule"/>
</dbReference>
<keyword evidence="7" id="KW-0418">Kinase</keyword>
<feature type="domain" description="Protein kinase" evidence="6">
    <location>
        <begin position="15"/>
        <end position="282"/>
    </location>
</feature>
<feature type="binding site" evidence="4">
    <location>
        <position position="44"/>
    </location>
    <ligand>
        <name>ATP</name>
        <dbReference type="ChEBI" id="CHEBI:30616"/>
    </ligand>
</feature>
<accession>A2DTE9</accession>
<proteinExistence type="inferred from homology"/>
<dbReference type="SMR" id="A2DTE9"/>
<evidence type="ECO:0000256" key="4">
    <source>
        <dbReference type="PROSITE-ProRule" id="PRU10141"/>
    </source>
</evidence>
<dbReference type="GO" id="GO:0006897">
    <property type="term" value="P:endocytosis"/>
    <property type="evidence" value="ECO:0000318"/>
    <property type="project" value="GO_Central"/>
</dbReference>
<evidence type="ECO:0000256" key="5">
    <source>
        <dbReference type="RuleBase" id="RU000304"/>
    </source>
</evidence>
<dbReference type="GO" id="GO:0004674">
    <property type="term" value="F:protein serine/threonine kinase activity"/>
    <property type="evidence" value="ECO:0000318"/>
    <property type="project" value="GO_Central"/>
</dbReference>
<dbReference type="STRING" id="5722.A2DTE9"/>
<dbReference type="InParanoid" id="A2DTE9"/>
<keyword evidence="2 4" id="KW-0547">Nucleotide-binding</keyword>
<dbReference type="PROSITE" id="PS50011">
    <property type="entry name" value="PROTEIN_KINASE_DOM"/>
    <property type="match status" value="1"/>
</dbReference>
<dbReference type="InterPro" id="IPR017441">
    <property type="entry name" value="Protein_kinase_ATP_BS"/>
</dbReference>
<organism evidence="7 8">
    <name type="scientific">Trichomonas vaginalis (strain ATCC PRA-98 / G3)</name>
    <dbReference type="NCBI Taxonomy" id="412133"/>
    <lineage>
        <taxon>Eukaryota</taxon>
        <taxon>Metamonada</taxon>
        <taxon>Parabasalia</taxon>
        <taxon>Trichomonadida</taxon>
        <taxon>Trichomonadidae</taxon>
        <taxon>Trichomonas</taxon>
    </lineage>
</organism>
<dbReference type="Pfam" id="PF00069">
    <property type="entry name" value="Pkinase"/>
    <property type="match status" value="1"/>
</dbReference>
<dbReference type="GO" id="GO:0005737">
    <property type="term" value="C:cytoplasm"/>
    <property type="evidence" value="ECO:0000318"/>
    <property type="project" value="GO_Central"/>
</dbReference>
<dbReference type="InterPro" id="IPR000719">
    <property type="entry name" value="Prot_kinase_dom"/>
</dbReference>
<keyword evidence="5" id="KW-0723">Serine/threonine-protein kinase</keyword>
<dbReference type="VEuPathDB" id="TrichDB:TVAGG3_0593080"/>
<reference evidence="7" key="2">
    <citation type="journal article" date="2007" name="Science">
        <title>Draft genome sequence of the sexually transmitted pathogen Trichomonas vaginalis.</title>
        <authorList>
            <person name="Carlton J.M."/>
            <person name="Hirt R.P."/>
            <person name="Silva J.C."/>
            <person name="Delcher A.L."/>
            <person name="Schatz M."/>
            <person name="Zhao Q."/>
            <person name="Wortman J.R."/>
            <person name="Bidwell S.L."/>
            <person name="Alsmark U.C.M."/>
            <person name="Besteiro S."/>
            <person name="Sicheritz-Ponten T."/>
            <person name="Noel C.J."/>
            <person name="Dacks J.B."/>
            <person name="Foster P.G."/>
            <person name="Simillion C."/>
            <person name="Van de Peer Y."/>
            <person name="Miranda-Saavedra D."/>
            <person name="Barton G.J."/>
            <person name="Westrop G.D."/>
            <person name="Mueller S."/>
            <person name="Dessi D."/>
            <person name="Fiori P.L."/>
            <person name="Ren Q."/>
            <person name="Paulsen I."/>
            <person name="Zhang H."/>
            <person name="Bastida-Corcuera F.D."/>
            <person name="Simoes-Barbosa A."/>
            <person name="Brown M.T."/>
            <person name="Hayes R.D."/>
            <person name="Mukherjee M."/>
            <person name="Okumura C.Y."/>
            <person name="Schneider R."/>
            <person name="Smith A.J."/>
            <person name="Vanacova S."/>
            <person name="Villalvazo M."/>
            <person name="Haas B.J."/>
            <person name="Pertea M."/>
            <person name="Feldblyum T.V."/>
            <person name="Utterback T.R."/>
            <person name="Shu C.L."/>
            <person name="Osoegawa K."/>
            <person name="de Jong P.J."/>
            <person name="Hrdy I."/>
            <person name="Horvathova L."/>
            <person name="Zubacova Z."/>
            <person name="Dolezal P."/>
            <person name="Malik S.B."/>
            <person name="Logsdon J.M. Jr."/>
            <person name="Henze K."/>
            <person name="Gupta A."/>
            <person name="Wang C.C."/>
            <person name="Dunne R.L."/>
            <person name="Upcroft J.A."/>
            <person name="Upcroft P."/>
            <person name="White O."/>
            <person name="Salzberg S.L."/>
            <person name="Tang P."/>
            <person name="Chiu C.-H."/>
            <person name="Lee Y.-S."/>
            <person name="Embley T.M."/>
            <person name="Coombs G.H."/>
            <person name="Mottram J.C."/>
            <person name="Tachezy J."/>
            <person name="Fraser-Liggett C.M."/>
            <person name="Johnson P.J."/>
        </authorList>
    </citation>
    <scope>NUCLEOTIDE SEQUENCE [LARGE SCALE GENOMIC DNA]</scope>
    <source>
        <strain evidence="7">G3</strain>
    </source>
</reference>
<evidence type="ECO:0000259" key="6">
    <source>
        <dbReference type="PROSITE" id="PS50011"/>
    </source>
</evidence>
<evidence type="ECO:0000256" key="3">
    <source>
        <dbReference type="ARBA" id="ARBA00022840"/>
    </source>
</evidence>
<dbReference type="VEuPathDB" id="TrichDB:TVAG_423110"/>
<dbReference type="eggNOG" id="KOG1165">
    <property type="taxonomic scope" value="Eukaryota"/>
</dbReference>
<dbReference type="EC" id="2.7.11.1" evidence="1"/>
<dbReference type="EMBL" id="DS113244">
    <property type="protein sequence ID" value="EAY16258.1"/>
    <property type="molecule type" value="Genomic_DNA"/>
</dbReference>
<dbReference type="PANTHER" id="PTHR11909">
    <property type="entry name" value="CASEIN KINASE-RELATED"/>
    <property type="match status" value="1"/>
</dbReference>
<dbReference type="GO" id="GO:0005634">
    <property type="term" value="C:nucleus"/>
    <property type="evidence" value="ECO:0000318"/>
    <property type="project" value="GO_Central"/>
</dbReference>
<evidence type="ECO:0000256" key="1">
    <source>
        <dbReference type="ARBA" id="ARBA00012513"/>
    </source>
</evidence>
<name>A2DTE9_TRIV3</name>
<dbReference type="RefSeq" id="XP_001328481.1">
    <property type="nucleotide sequence ID" value="XM_001328446.1"/>
</dbReference>
<reference evidence="7" key="1">
    <citation type="submission" date="2006-10" db="EMBL/GenBank/DDBJ databases">
        <authorList>
            <person name="Amadeo P."/>
            <person name="Zhao Q."/>
            <person name="Wortman J."/>
            <person name="Fraser-Liggett C."/>
            <person name="Carlton J."/>
        </authorList>
    </citation>
    <scope>NUCLEOTIDE SEQUENCE</scope>
    <source>
        <strain evidence="7">G3</strain>
    </source>
</reference>
<evidence type="ECO:0000313" key="8">
    <source>
        <dbReference type="Proteomes" id="UP000001542"/>
    </source>
</evidence>
<sequence length="320" mass="36685">MQKSDLPVHSIIGTYKVIKEIGTGSFSSVFIGFDEHNKREVAIKFESLNSKTPSLMYEYDIYQSMKNSKTIPQIYYCGSTNHHIVMVMELMGNSLYKLLQICGGKFSLYTTLTVATKMLKCVEDLHRHGYIHHDIKPENFLIRKDNPSEICLIDFGLSQRYIDPSSGSHVGYTTGCPFVGNARFASINSLSGVSSSRRDDIESLLYIWVYFLRGDLPWIALGGSNPKENQNLVLDIKQKVKPEKLFKDCPQEFYKIYFYIKQMRFNDPPNYKKIENYLQTAFKSAFPKITNQSTPNYDWNNIPAAFDYSNFKEPSAAVPN</sequence>
<dbReference type="KEGG" id="tva:4774259"/>
<dbReference type="OMA" id="CENYETD"/>
<dbReference type="InterPro" id="IPR008271">
    <property type="entry name" value="Ser/Thr_kinase_AS"/>
</dbReference>
<comment type="similarity">
    <text evidence="5">Belongs to the protein kinase superfamily.</text>
</comment>
<dbReference type="GO" id="GO:0007165">
    <property type="term" value="P:signal transduction"/>
    <property type="evidence" value="ECO:0000318"/>
    <property type="project" value="GO_Central"/>
</dbReference>
<dbReference type="InterPro" id="IPR050235">
    <property type="entry name" value="CK1_Ser-Thr_kinase"/>
</dbReference>
<dbReference type="SUPFAM" id="SSF56112">
    <property type="entry name" value="Protein kinase-like (PK-like)"/>
    <property type="match status" value="1"/>
</dbReference>
<dbReference type="FunFam" id="1.10.510.10:FF:002479">
    <property type="entry name" value="CK1 family protein kinase"/>
    <property type="match status" value="1"/>
</dbReference>
<keyword evidence="7" id="KW-0808">Transferase</keyword>
<dbReference type="PROSITE" id="PS00107">
    <property type="entry name" value="PROTEIN_KINASE_ATP"/>
    <property type="match status" value="1"/>
</dbReference>
<evidence type="ECO:0000313" key="7">
    <source>
        <dbReference type="EMBL" id="EAY16258.1"/>
    </source>
</evidence>
<keyword evidence="8" id="KW-1185">Reference proteome</keyword>
<keyword evidence="3 4" id="KW-0067">ATP-binding</keyword>
<dbReference type="Proteomes" id="UP000001542">
    <property type="component" value="Unassembled WGS sequence"/>
</dbReference>
<gene>
    <name evidence="7" type="ORF">TVAG_423110</name>
</gene>
<dbReference type="CDD" id="cd14016">
    <property type="entry name" value="STKc_CK1"/>
    <property type="match status" value="1"/>
</dbReference>
<dbReference type="AlphaFoldDB" id="A2DTE9"/>
<dbReference type="InterPro" id="IPR011009">
    <property type="entry name" value="Kinase-like_dom_sf"/>
</dbReference>
<evidence type="ECO:0000256" key="2">
    <source>
        <dbReference type="ARBA" id="ARBA00022741"/>
    </source>
</evidence>
<protein>
    <recommendedName>
        <fullName evidence="1">non-specific serine/threonine protein kinase</fullName>
        <ecNumber evidence="1">2.7.11.1</ecNumber>
    </recommendedName>
</protein>
<dbReference type="SMART" id="SM00220">
    <property type="entry name" value="S_TKc"/>
    <property type="match status" value="1"/>
</dbReference>
<dbReference type="PROSITE" id="PS00108">
    <property type="entry name" value="PROTEIN_KINASE_ST"/>
    <property type="match status" value="1"/>
</dbReference>
<dbReference type="Gene3D" id="1.10.510.10">
    <property type="entry name" value="Transferase(Phosphotransferase) domain 1"/>
    <property type="match status" value="1"/>
</dbReference>